<dbReference type="OrthoDB" id="2414638at2"/>
<sequence length="116" mass="13736">MKTIKIHDIIYQIVGDNLNAIEDLDIADATIRTRLLRGWTLEEACQVPKGLNRRDLEYINFAKAYEEDTQEATLDYRDEKLRKEKPHLFNGTPQKHRRGKWCEYLMNTSIFPKVVR</sequence>
<dbReference type="Proteomes" id="UP000223828">
    <property type="component" value="Unassembled WGS sequence"/>
</dbReference>
<dbReference type="RefSeq" id="WP_099088998.1">
    <property type="nucleotide sequence ID" value="NZ_CP093217.1"/>
</dbReference>
<keyword evidence="4" id="KW-1185">Reference proteome</keyword>
<evidence type="ECO:0000313" key="3">
    <source>
        <dbReference type="Proteomes" id="UP000223828"/>
    </source>
</evidence>
<dbReference type="InterPro" id="IPR011688">
    <property type="entry name" value="PVL_Orf50"/>
</dbReference>
<dbReference type="Proteomes" id="UP001056588">
    <property type="component" value="Chromosome"/>
</dbReference>
<evidence type="ECO:0000313" key="1">
    <source>
        <dbReference type="EMBL" id="PHK50764.1"/>
    </source>
</evidence>
<reference evidence="1" key="3">
    <citation type="submission" date="2017-10" db="EMBL/GenBank/DDBJ databases">
        <authorList>
            <person name="Vrbovska V."/>
            <person name="Kovarovic V."/>
            <person name="Indrakova A."/>
        </authorList>
    </citation>
    <scope>NUCLEOTIDE SEQUENCE</scope>
    <source>
        <strain evidence="1">CCM 8730</strain>
    </source>
</reference>
<reference evidence="2" key="4">
    <citation type="submission" date="2022-03" db="EMBL/GenBank/DDBJ databases">
        <title>Complete Genome Sequence of Staphylococcus edaphicus strain CCM 8731.</title>
        <authorList>
            <person name="Rimmer C.O."/>
            <person name="Thomas J.C."/>
        </authorList>
    </citation>
    <scope>NUCLEOTIDE SEQUENCE</scope>
    <source>
        <strain evidence="2">CCM 8731</strain>
    </source>
</reference>
<reference evidence="1" key="1">
    <citation type="journal article" date="2017" name="Appl. Environ. Microbiol.">
        <title>Staphylococcus edaphicus sp. nov., isolated in Antarctica, harbours mecC gene and genomic islands with suspected role in adaptation to extreme environment.</title>
        <authorList>
            <person name="Pantucek R."/>
            <person name="Sedlacek I."/>
            <person name="Indrakova A."/>
            <person name="Vrbovska V."/>
            <person name="Maslanova I."/>
            <person name="Kovarovic V."/>
            <person name="Svec P."/>
            <person name="Kralova S."/>
            <person name="Kristofova L."/>
            <person name="Keklakova J."/>
            <person name="Petras P."/>
            <person name="Doskar J."/>
        </authorList>
    </citation>
    <scope>NUCLEOTIDE SEQUENCE</scope>
    <source>
        <strain evidence="1">CCM 8730</strain>
    </source>
</reference>
<name>A0A2C6WSK1_9STAP</name>
<dbReference type="Pfam" id="PF07768">
    <property type="entry name" value="PVL_ORF50"/>
    <property type="match status" value="1"/>
</dbReference>
<accession>A0A2C6WSK1</accession>
<evidence type="ECO:0000313" key="2">
    <source>
        <dbReference type="EMBL" id="UQW82455.1"/>
    </source>
</evidence>
<dbReference type="AlphaFoldDB" id="A0A2C6WSK1"/>
<dbReference type="EMBL" id="MRZN01000001">
    <property type="protein sequence ID" value="PHK50764.1"/>
    <property type="molecule type" value="Genomic_DNA"/>
</dbReference>
<evidence type="ECO:0000313" key="4">
    <source>
        <dbReference type="Proteomes" id="UP001056588"/>
    </source>
</evidence>
<organism evidence="1 3">
    <name type="scientific">Staphylococcus edaphicus</name>
    <dbReference type="NCBI Taxonomy" id="1955013"/>
    <lineage>
        <taxon>Bacteria</taxon>
        <taxon>Bacillati</taxon>
        <taxon>Bacillota</taxon>
        <taxon>Bacilli</taxon>
        <taxon>Bacillales</taxon>
        <taxon>Staphylococcaceae</taxon>
        <taxon>Staphylococcus</taxon>
    </lineage>
</organism>
<proteinExistence type="predicted"/>
<protein>
    <submittedName>
        <fullName evidence="1">Uncharacterized protein</fullName>
    </submittedName>
</protein>
<gene>
    <name evidence="1" type="ORF">BTJ66_00215</name>
    <name evidence="2" type="ORF">MNY58_05165</name>
</gene>
<dbReference type="EMBL" id="CP093217">
    <property type="protein sequence ID" value="UQW82455.1"/>
    <property type="molecule type" value="Genomic_DNA"/>
</dbReference>
<reference evidence="3" key="2">
    <citation type="submission" date="2017-10" db="EMBL/GenBank/DDBJ databases">
        <title>Staphylococcus edaphicus sp. nov., isolated in Antarctica, harbouring mecC gene and genomic islands essential in adaptation to extreme environment.</title>
        <authorList>
            <person name="Pantucek R."/>
            <person name="Sedlacek I."/>
            <person name="Indrakova A."/>
            <person name="Vrbovska V."/>
            <person name="Maslanova I."/>
            <person name="Kovarovic V."/>
            <person name="Svec P."/>
            <person name="Kralova S."/>
            <person name="Kristofova L."/>
            <person name="Keklakova J."/>
            <person name="Petras P."/>
            <person name="Doskar J."/>
        </authorList>
    </citation>
    <scope>NUCLEOTIDE SEQUENCE [LARGE SCALE GENOMIC DNA]</scope>
    <source>
        <strain evidence="3">CCM 5085</strain>
    </source>
</reference>